<dbReference type="GO" id="GO:0005737">
    <property type="term" value="C:cytoplasm"/>
    <property type="evidence" value="ECO:0007669"/>
    <property type="project" value="TreeGrafter"/>
</dbReference>
<dbReference type="PANTHER" id="PTHR43570:SF20">
    <property type="entry name" value="ALDEHYDE DEHYDROGENASE ALDX-RELATED"/>
    <property type="match status" value="1"/>
</dbReference>
<dbReference type="InterPro" id="IPR012394">
    <property type="entry name" value="Aldehyde_DH_NAD(P)"/>
</dbReference>
<evidence type="ECO:0000259" key="8">
    <source>
        <dbReference type="Pfam" id="PF00171"/>
    </source>
</evidence>
<dbReference type="Pfam" id="PF00171">
    <property type="entry name" value="Aldedh"/>
    <property type="match status" value="1"/>
</dbReference>
<dbReference type="InterPro" id="IPR016163">
    <property type="entry name" value="Ald_DH_C"/>
</dbReference>
<reference evidence="9 10" key="1">
    <citation type="submission" date="2019-06" db="EMBL/GenBank/DDBJ databases">
        <title>Quisquiliibacterium sp. nov., isolated from a maize field.</title>
        <authorList>
            <person name="Lin S.-Y."/>
            <person name="Tsai C.-F."/>
            <person name="Young C.-C."/>
        </authorList>
    </citation>
    <scope>NUCLEOTIDE SEQUENCE [LARGE SCALE GENOMIC DNA]</scope>
    <source>
        <strain evidence="9 10">CC-CFT501</strain>
    </source>
</reference>
<dbReference type="FunFam" id="3.40.605.10:FF:000004">
    <property type="entry name" value="Aldehyde dehydrogenase"/>
    <property type="match status" value="1"/>
</dbReference>
<feature type="domain" description="Aldehyde dehydrogenase" evidence="8">
    <location>
        <begin position="26"/>
        <end position="450"/>
    </location>
</feature>
<evidence type="ECO:0000256" key="1">
    <source>
        <dbReference type="ARBA" id="ARBA00009986"/>
    </source>
</evidence>
<dbReference type="OrthoDB" id="6187633at2"/>
<dbReference type="PIRSF" id="PIRSF036492">
    <property type="entry name" value="ALDH"/>
    <property type="match status" value="1"/>
</dbReference>
<protein>
    <recommendedName>
        <fullName evidence="4">Aldehyde dehydrogenase</fullName>
    </recommendedName>
</protein>
<dbReference type="InterPro" id="IPR016162">
    <property type="entry name" value="Ald_DH_N"/>
</dbReference>
<name>A0A5C8P006_9BURK</name>
<dbReference type="GO" id="GO:0006081">
    <property type="term" value="P:aldehyde metabolic process"/>
    <property type="evidence" value="ECO:0007669"/>
    <property type="project" value="InterPro"/>
</dbReference>
<organism evidence="9 10">
    <name type="scientific">Zeimonas arvi</name>
    <dbReference type="NCBI Taxonomy" id="2498847"/>
    <lineage>
        <taxon>Bacteria</taxon>
        <taxon>Pseudomonadati</taxon>
        <taxon>Pseudomonadota</taxon>
        <taxon>Betaproteobacteria</taxon>
        <taxon>Burkholderiales</taxon>
        <taxon>Burkholderiaceae</taxon>
        <taxon>Zeimonas</taxon>
    </lineage>
</organism>
<dbReference type="Gene3D" id="3.40.605.10">
    <property type="entry name" value="Aldehyde Dehydrogenase, Chain A, domain 1"/>
    <property type="match status" value="1"/>
</dbReference>
<sequence>MTTKSRADRASATALPESELALFRRQQAFAPSLRSTTARERIDKLERLGAALRARQREIERAAAEDFGKPPEEVALSELFPVLHEIAHAKRHLKKWMKPRRVPPTMAMFGTRAEVRYVPRGVCLIVSPWNYPFNLSFGPLVSAIAAGNTAILKPSELTPSCSRLIAAIVADTFAPDEVAVVEGNAEVASRLLALPFNHIFFTGSTTVGRIVMKAAAEHLSSVTLELGGKSPFIVDASADLDRTVRNLVGTKFANKGQTCVAPDLVYVHESVREDFLARLKARIAHVYGADAQAQRASPDYARVVNTRHFERVKGLLDDALARGARLVAGGDTDAASRFIAPTVLTDLAPGSRILEEEIFGPLLPVIGYRNLDAVIREIDARPTPLALYVFGRDRKRIEKVLAGTVSGGSCVNHSVVHFLHGNLPFGGLNASGIGNAHGVHGFRAFSHERAVLVDRFSIAHLLFPPYTPRVKALIRMTARYFT</sequence>
<dbReference type="Gene3D" id="3.40.309.10">
    <property type="entry name" value="Aldehyde Dehydrogenase, Chain A, domain 2"/>
    <property type="match status" value="1"/>
</dbReference>
<dbReference type="SUPFAM" id="SSF53720">
    <property type="entry name" value="ALDH-like"/>
    <property type="match status" value="1"/>
</dbReference>
<evidence type="ECO:0000256" key="5">
    <source>
        <dbReference type="PIRSR" id="PIRSR036492-1"/>
    </source>
</evidence>
<evidence type="ECO:0000256" key="4">
    <source>
        <dbReference type="PIRNR" id="PIRNR036492"/>
    </source>
</evidence>
<dbReference type="PANTHER" id="PTHR43570">
    <property type="entry name" value="ALDEHYDE DEHYDROGENASE"/>
    <property type="match status" value="1"/>
</dbReference>
<evidence type="ECO:0000256" key="7">
    <source>
        <dbReference type="RuleBase" id="RU003345"/>
    </source>
</evidence>
<dbReference type="PROSITE" id="PS00070">
    <property type="entry name" value="ALDEHYDE_DEHYDR_CYS"/>
    <property type="match status" value="1"/>
</dbReference>
<evidence type="ECO:0000256" key="3">
    <source>
        <dbReference type="ARBA" id="ARBA00023027"/>
    </source>
</evidence>
<feature type="active site" evidence="5 6">
    <location>
        <position position="225"/>
    </location>
</feature>
<feature type="active site" evidence="5">
    <location>
        <position position="259"/>
    </location>
</feature>
<proteinExistence type="inferred from homology"/>
<comment type="caution">
    <text evidence="9">The sequence shown here is derived from an EMBL/GenBank/DDBJ whole genome shotgun (WGS) entry which is preliminary data.</text>
</comment>
<keyword evidence="2 4" id="KW-0560">Oxidoreductase</keyword>
<evidence type="ECO:0000313" key="10">
    <source>
        <dbReference type="Proteomes" id="UP000321548"/>
    </source>
</evidence>
<dbReference type="InterPro" id="IPR016161">
    <property type="entry name" value="Ald_DH/histidinol_DH"/>
</dbReference>
<evidence type="ECO:0000256" key="2">
    <source>
        <dbReference type="ARBA" id="ARBA00023002"/>
    </source>
</evidence>
<dbReference type="PROSITE" id="PS00687">
    <property type="entry name" value="ALDEHYDE_DEHYDR_GLU"/>
    <property type="match status" value="1"/>
</dbReference>
<dbReference type="Proteomes" id="UP000321548">
    <property type="component" value="Unassembled WGS sequence"/>
</dbReference>
<accession>A0A5C8P006</accession>
<dbReference type="InterPro" id="IPR015590">
    <property type="entry name" value="Aldehyde_DH_dom"/>
</dbReference>
<dbReference type="FunFam" id="3.40.309.10:FF:000003">
    <property type="entry name" value="Aldehyde dehydrogenase"/>
    <property type="match status" value="1"/>
</dbReference>
<dbReference type="GO" id="GO:0004029">
    <property type="term" value="F:aldehyde dehydrogenase (NAD+) activity"/>
    <property type="evidence" value="ECO:0007669"/>
    <property type="project" value="TreeGrafter"/>
</dbReference>
<dbReference type="EMBL" id="VDUY01000002">
    <property type="protein sequence ID" value="TXL66940.1"/>
    <property type="molecule type" value="Genomic_DNA"/>
</dbReference>
<gene>
    <name evidence="9" type="ORF">FHP08_04760</name>
</gene>
<comment type="similarity">
    <text evidence="1 4 7">Belongs to the aldehyde dehydrogenase family.</text>
</comment>
<dbReference type="InterPro" id="IPR029510">
    <property type="entry name" value="Ald_DH_CS_GLU"/>
</dbReference>
<evidence type="ECO:0000256" key="6">
    <source>
        <dbReference type="PROSITE-ProRule" id="PRU10007"/>
    </source>
</evidence>
<dbReference type="CDD" id="cd07134">
    <property type="entry name" value="ALDH_AlkH-like"/>
    <property type="match status" value="1"/>
</dbReference>
<dbReference type="AlphaFoldDB" id="A0A5C8P006"/>
<evidence type="ECO:0000313" key="9">
    <source>
        <dbReference type="EMBL" id="TXL66940.1"/>
    </source>
</evidence>
<keyword evidence="10" id="KW-1185">Reference proteome</keyword>
<dbReference type="InterPro" id="IPR016160">
    <property type="entry name" value="Ald_DH_CS_CYS"/>
</dbReference>
<keyword evidence="3" id="KW-0520">NAD</keyword>